<evidence type="ECO:0000313" key="3">
    <source>
        <dbReference type="Proteomes" id="UP000194236"/>
    </source>
</evidence>
<evidence type="ECO:0000256" key="1">
    <source>
        <dbReference type="SAM" id="Phobius"/>
    </source>
</evidence>
<dbReference type="EMBL" id="MUJZ01067272">
    <property type="protein sequence ID" value="OTF70106.1"/>
    <property type="molecule type" value="Genomic_DNA"/>
</dbReference>
<keyword evidence="1" id="KW-0812">Transmembrane</keyword>
<organism evidence="2 3">
    <name type="scientific">Euroglyphus maynei</name>
    <name type="common">Mayne's house dust mite</name>
    <dbReference type="NCBI Taxonomy" id="6958"/>
    <lineage>
        <taxon>Eukaryota</taxon>
        <taxon>Metazoa</taxon>
        <taxon>Ecdysozoa</taxon>
        <taxon>Arthropoda</taxon>
        <taxon>Chelicerata</taxon>
        <taxon>Arachnida</taxon>
        <taxon>Acari</taxon>
        <taxon>Acariformes</taxon>
        <taxon>Sarcoptiformes</taxon>
        <taxon>Astigmata</taxon>
        <taxon>Psoroptidia</taxon>
        <taxon>Analgoidea</taxon>
        <taxon>Pyroglyphidae</taxon>
        <taxon>Pyroglyphinae</taxon>
        <taxon>Euroglyphus</taxon>
    </lineage>
</organism>
<protein>
    <submittedName>
        <fullName evidence="2">Uncharacterized protein</fullName>
    </submittedName>
</protein>
<evidence type="ECO:0000313" key="2">
    <source>
        <dbReference type="EMBL" id="OTF70106.1"/>
    </source>
</evidence>
<keyword evidence="3" id="KW-1185">Reference proteome</keyword>
<accession>A0A1Y3ARK8</accession>
<comment type="caution">
    <text evidence="2">The sequence shown here is derived from an EMBL/GenBank/DDBJ whole genome shotgun (WGS) entry which is preliminary data.</text>
</comment>
<sequence>MIKNNNQKMLMIMIKRPIMLMMMVMITIIIMNQFIHQKLAFHLPKLKRWKMMKILLLICKLIFFVI</sequence>
<gene>
    <name evidence="2" type="ORF">BLA29_015258</name>
</gene>
<proteinExistence type="predicted"/>
<feature type="transmembrane region" description="Helical" evidence="1">
    <location>
        <begin position="18"/>
        <end position="36"/>
    </location>
</feature>
<keyword evidence="1" id="KW-1133">Transmembrane helix</keyword>
<keyword evidence="1" id="KW-0472">Membrane</keyword>
<dbReference type="AlphaFoldDB" id="A0A1Y3ARK8"/>
<dbReference type="Proteomes" id="UP000194236">
    <property type="component" value="Unassembled WGS sequence"/>
</dbReference>
<reference evidence="2 3" key="1">
    <citation type="submission" date="2017-03" db="EMBL/GenBank/DDBJ databases">
        <title>Genome Survey of Euroglyphus maynei.</title>
        <authorList>
            <person name="Arlian L.G."/>
            <person name="Morgan M.S."/>
            <person name="Rider S.D."/>
        </authorList>
    </citation>
    <scope>NUCLEOTIDE SEQUENCE [LARGE SCALE GENOMIC DNA]</scope>
    <source>
        <strain evidence="2">Arlian Lab</strain>
        <tissue evidence="2">Whole body</tissue>
    </source>
</reference>
<name>A0A1Y3ARK8_EURMA</name>